<comment type="caution">
    <text evidence="1">The sequence shown here is derived from an EMBL/GenBank/DDBJ whole genome shotgun (WGS) entry which is preliminary data.</text>
</comment>
<sequence length="541" mass="59803">MNTFLRSQSLTTAFQPNPPLSASSSKSSTRTDNRPLFLEKIYKIKLPERERPEKERAMKRDPVYRVIASDRDEGPNAEISYSIEEGDENGKFFIEPKTGLVSSKKFSSAGEYDILTSCRPMQAPLLFEESPFTFSVMESDPVAHMVGVVATESSDVPVWFEITGGNYDSRFDVGKASGTLIVARPLDTEQKSNYNLTVEATDGTRTVSTQVLIRVIDTNNHRPQFSKKWYEVNVSEDQPAGTEVLQISAVDRDEKNKLTFTLLSSTDPFSLRKFRLDPGTGTLYTAERLDHETMHRHILTVMVRDQDIPVKRNLVRVIVNVGDTNDNAPWFIGTPYSGRVFESAAIGSAVFQVTALDKDKGQNAEITYSIESGNFANSFAIDPVLGTITVAKELDRSRKTLFELTVKASDNGISPLSTTATVHIMVTVSDNAAPRFTEKEFSAEVSESANPGSFVSLVTAVSQSSIFYQIKGGNINNAFDINPNSGVVVTQKALDYETIPQYTLIIQGTNMAGLASNTTLLIHLRMRMTMLQSFTRGNSKA</sequence>
<evidence type="ECO:0000313" key="2">
    <source>
        <dbReference type="Proteomes" id="UP000793456"/>
    </source>
</evidence>
<proteinExistence type="predicted"/>
<dbReference type="Proteomes" id="UP000793456">
    <property type="component" value="Chromosome I"/>
</dbReference>
<organism evidence="1 2">
    <name type="scientific">Larimichthys crocea</name>
    <name type="common">Large yellow croaker</name>
    <name type="synonym">Pseudosciaena crocea</name>
    <dbReference type="NCBI Taxonomy" id="215358"/>
    <lineage>
        <taxon>Eukaryota</taxon>
        <taxon>Metazoa</taxon>
        <taxon>Chordata</taxon>
        <taxon>Craniata</taxon>
        <taxon>Vertebrata</taxon>
        <taxon>Euteleostomi</taxon>
        <taxon>Actinopterygii</taxon>
        <taxon>Neopterygii</taxon>
        <taxon>Teleostei</taxon>
        <taxon>Neoteleostei</taxon>
        <taxon>Acanthomorphata</taxon>
        <taxon>Eupercaria</taxon>
        <taxon>Sciaenidae</taxon>
        <taxon>Larimichthys</taxon>
    </lineage>
</organism>
<reference evidence="1" key="1">
    <citation type="submission" date="2018-11" db="EMBL/GenBank/DDBJ databases">
        <title>The sequence and de novo assembly of Larimichthys crocea genome using PacBio and Hi-C technologies.</title>
        <authorList>
            <person name="Xu P."/>
            <person name="Chen B."/>
            <person name="Zhou Z."/>
            <person name="Ke Q."/>
            <person name="Wu Y."/>
            <person name="Bai H."/>
            <person name="Pu F."/>
        </authorList>
    </citation>
    <scope>NUCLEOTIDE SEQUENCE</scope>
    <source>
        <tissue evidence="1">Muscle</tissue>
    </source>
</reference>
<keyword evidence="2" id="KW-1185">Reference proteome</keyword>
<gene>
    <name evidence="1" type="ORF">E3U43_009181</name>
</gene>
<accession>A0ACD3RX09</accession>
<protein>
    <submittedName>
        <fullName evidence="1">Uncharacterized protein</fullName>
    </submittedName>
</protein>
<name>A0ACD3RX09_LARCR</name>
<evidence type="ECO:0000313" key="1">
    <source>
        <dbReference type="EMBL" id="TMS23875.1"/>
    </source>
</evidence>
<dbReference type="EMBL" id="CM011674">
    <property type="protein sequence ID" value="TMS23875.1"/>
    <property type="molecule type" value="Genomic_DNA"/>
</dbReference>